<dbReference type="RefSeq" id="WP_242005201.1">
    <property type="nucleotide sequence ID" value="NZ_JAPIUZ010000001.1"/>
</dbReference>
<comment type="caution">
    <text evidence="2">The sequence shown here is derived from an EMBL/GenBank/DDBJ whole genome shotgun (WGS) entry which is preliminary data.</text>
</comment>
<dbReference type="InterPro" id="IPR018874">
    <property type="entry name" value="Phage_Mx8_p63_C"/>
</dbReference>
<reference evidence="2 3" key="1">
    <citation type="submission" date="2022-11" db="EMBL/GenBank/DDBJ databases">
        <title>Genome sequencing of Acetobacter type strain.</title>
        <authorList>
            <person name="Heo J."/>
            <person name="Lee D."/>
            <person name="Han B.-H."/>
            <person name="Hong S.-B."/>
            <person name="Kwon S.-W."/>
        </authorList>
    </citation>
    <scope>NUCLEOTIDE SEQUENCE [LARGE SCALE GENOMIC DNA]</scope>
    <source>
        <strain evidence="2 3">KACC 21253</strain>
    </source>
</reference>
<gene>
    <name evidence="2" type="ORF">OQ497_04845</name>
</gene>
<keyword evidence="3" id="KW-1185">Reference proteome</keyword>
<dbReference type="Proteomes" id="UP001301152">
    <property type="component" value="Unassembled WGS sequence"/>
</dbReference>
<evidence type="ECO:0000313" key="3">
    <source>
        <dbReference type="Proteomes" id="UP001301152"/>
    </source>
</evidence>
<accession>A0ABT3QDD6</accession>
<sequence length="266" mass="30957">MTTQIMPFHIEKKHDGELRISETELARRLGYARDRDFRRIVKAYRRRIDRLGSALLLRETSGKAGGRPKTVEWFTQEQAVFLASRSDTTAADDVMEGISVQFVEMRKRLTNTAPALTKELLAMNILSPEVRVWEKKFEPPFFEKLHRVLGVHRSTRNNHPLCGKFINKYVYEFLFGNLGLEVIRDANPSNTEYHRAFKHHQMLKPEHDEPFRTHIKMLTALLSVAQSPKHFNDIFNTAFPKKQTQIGMMFNEISQRVSSPALEYVK</sequence>
<feature type="domain" description="Bacteriophage Mx8 p63 C-terminal" evidence="1">
    <location>
        <begin position="125"/>
        <end position="205"/>
    </location>
</feature>
<proteinExistence type="predicted"/>
<name>A0ABT3QDD6_9PROT</name>
<protein>
    <submittedName>
        <fullName evidence="2">P63C domain-containing protein</fullName>
    </submittedName>
</protein>
<dbReference type="Pfam" id="PF10546">
    <property type="entry name" value="P63C"/>
    <property type="match status" value="1"/>
</dbReference>
<organism evidence="2 3">
    <name type="scientific">Acetobacter thailandicus</name>
    <dbReference type="NCBI Taxonomy" id="1502842"/>
    <lineage>
        <taxon>Bacteria</taxon>
        <taxon>Pseudomonadati</taxon>
        <taxon>Pseudomonadota</taxon>
        <taxon>Alphaproteobacteria</taxon>
        <taxon>Acetobacterales</taxon>
        <taxon>Acetobacteraceae</taxon>
        <taxon>Acetobacter</taxon>
    </lineage>
</organism>
<evidence type="ECO:0000313" key="2">
    <source>
        <dbReference type="EMBL" id="MCX2563290.1"/>
    </source>
</evidence>
<evidence type="ECO:0000259" key="1">
    <source>
        <dbReference type="Pfam" id="PF10546"/>
    </source>
</evidence>
<dbReference type="EMBL" id="JAPIUZ010000001">
    <property type="protein sequence ID" value="MCX2563290.1"/>
    <property type="molecule type" value="Genomic_DNA"/>
</dbReference>